<dbReference type="InterPro" id="IPR049492">
    <property type="entry name" value="BD-FAE-like_dom"/>
</dbReference>
<protein>
    <recommendedName>
        <fullName evidence="2">BD-FAE-like domain-containing protein</fullName>
    </recommendedName>
</protein>
<dbReference type="GO" id="GO:0016787">
    <property type="term" value="F:hydrolase activity"/>
    <property type="evidence" value="ECO:0007669"/>
    <property type="project" value="UniProtKB-KW"/>
</dbReference>
<accession>A0A261VZD6</accession>
<evidence type="ECO:0000313" key="3">
    <source>
        <dbReference type="EMBL" id="OZI79141.1"/>
    </source>
</evidence>
<evidence type="ECO:0000256" key="1">
    <source>
        <dbReference type="ARBA" id="ARBA00022801"/>
    </source>
</evidence>
<dbReference type="InterPro" id="IPR029058">
    <property type="entry name" value="AB_hydrolase_fold"/>
</dbReference>
<keyword evidence="4" id="KW-1185">Reference proteome</keyword>
<dbReference type="Pfam" id="PF20434">
    <property type="entry name" value="BD-FAE"/>
    <property type="match status" value="1"/>
</dbReference>
<reference evidence="4" key="1">
    <citation type="submission" date="2017-05" db="EMBL/GenBank/DDBJ databases">
        <title>Complete and WGS of Bordetella genogroups.</title>
        <authorList>
            <person name="Spilker T."/>
            <person name="Lipuma J."/>
        </authorList>
    </citation>
    <scope>NUCLEOTIDE SEQUENCE [LARGE SCALE GENOMIC DNA]</scope>
    <source>
        <strain evidence="4">AU8256</strain>
    </source>
</reference>
<organism evidence="3 4">
    <name type="scientific">Bordetella genomosp. 2</name>
    <dbReference type="NCBI Taxonomy" id="1983456"/>
    <lineage>
        <taxon>Bacteria</taxon>
        <taxon>Pseudomonadati</taxon>
        <taxon>Pseudomonadota</taxon>
        <taxon>Betaproteobacteria</taxon>
        <taxon>Burkholderiales</taxon>
        <taxon>Alcaligenaceae</taxon>
        <taxon>Bordetella</taxon>
    </lineage>
</organism>
<dbReference type="Gene3D" id="3.40.50.1820">
    <property type="entry name" value="alpha/beta hydrolase"/>
    <property type="match status" value="1"/>
</dbReference>
<evidence type="ECO:0000313" key="4">
    <source>
        <dbReference type="Proteomes" id="UP000215633"/>
    </source>
</evidence>
<proteinExistence type="predicted"/>
<feature type="domain" description="BD-FAE-like" evidence="2">
    <location>
        <begin position="175"/>
        <end position="222"/>
    </location>
</feature>
<dbReference type="EMBL" id="NEVT01000003">
    <property type="protein sequence ID" value="OZI79141.1"/>
    <property type="molecule type" value="Genomic_DNA"/>
</dbReference>
<dbReference type="PANTHER" id="PTHR48081">
    <property type="entry name" value="AB HYDROLASE SUPERFAMILY PROTEIN C4A8.06C"/>
    <property type="match status" value="1"/>
</dbReference>
<dbReference type="PANTHER" id="PTHR48081:SF8">
    <property type="entry name" value="ALPHA_BETA HYDROLASE FOLD-3 DOMAIN-CONTAINING PROTEIN-RELATED"/>
    <property type="match status" value="1"/>
</dbReference>
<gene>
    <name evidence="3" type="ORF">CAL24_04150</name>
</gene>
<sequence>MTCGSGGKSPGIRAPRSTERKAILNVAQPARRDVQIQRDIVYGTGIVRPVAGRPAHARELKLDLYQPLPTAGDGPRPALVLAFGGAFHRGTKEDDTFGEPPNRNHAIAWYCREFARLGYVACSIDYRLVPENPEPGDTVVVASAAHIPRSRVDAVRGMLGLPPASDDMLWRGVEAACDDMALAVRYVRAHAGAWHIDPGRIAVGGFSAGARTALNVALGERERVAAVVALSGYMHEDDLKRHVAALDRPPAVLGIYAEHDLDYIAGNCPRMIERMRELGMTCEAVRVPGATHFYPAHARALHERDGPTTVWDAIAGFLRRALAA</sequence>
<dbReference type="InterPro" id="IPR050300">
    <property type="entry name" value="GDXG_lipolytic_enzyme"/>
</dbReference>
<comment type="caution">
    <text evidence="3">The sequence shown here is derived from an EMBL/GenBank/DDBJ whole genome shotgun (WGS) entry which is preliminary data.</text>
</comment>
<dbReference type="AlphaFoldDB" id="A0A261VZD6"/>
<dbReference type="Proteomes" id="UP000215633">
    <property type="component" value="Unassembled WGS sequence"/>
</dbReference>
<dbReference type="SUPFAM" id="SSF53474">
    <property type="entry name" value="alpha/beta-Hydrolases"/>
    <property type="match status" value="1"/>
</dbReference>
<evidence type="ECO:0000259" key="2">
    <source>
        <dbReference type="Pfam" id="PF20434"/>
    </source>
</evidence>
<keyword evidence="1" id="KW-0378">Hydrolase</keyword>
<name>A0A261VZD6_9BORD</name>